<feature type="transmembrane region" description="Helical" evidence="1">
    <location>
        <begin position="177"/>
        <end position="196"/>
    </location>
</feature>
<feature type="transmembrane region" description="Helical" evidence="1">
    <location>
        <begin position="32"/>
        <end position="51"/>
    </location>
</feature>
<keyword evidence="1" id="KW-1133">Transmembrane helix</keyword>
<evidence type="ECO:0000259" key="2">
    <source>
        <dbReference type="Pfam" id="PF01578"/>
    </source>
</evidence>
<dbReference type="GO" id="GO:0005886">
    <property type="term" value="C:plasma membrane"/>
    <property type="evidence" value="ECO:0007669"/>
    <property type="project" value="TreeGrafter"/>
</dbReference>
<dbReference type="PANTHER" id="PTHR38034:SF1">
    <property type="entry name" value="INNER MEMBRANE PROTEIN YPJD"/>
    <property type="match status" value="1"/>
</dbReference>
<keyword evidence="1" id="KW-0472">Membrane</keyword>
<dbReference type="Proteomes" id="UP000594688">
    <property type="component" value="Chromosome"/>
</dbReference>
<organism evidence="3 4">
    <name type="scientific">Candidatus Nitronauta litoralis</name>
    <dbReference type="NCBI Taxonomy" id="2705533"/>
    <lineage>
        <taxon>Bacteria</taxon>
        <taxon>Pseudomonadati</taxon>
        <taxon>Nitrospinota/Tectimicrobiota group</taxon>
        <taxon>Nitrospinota</taxon>
        <taxon>Nitrospinia</taxon>
        <taxon>Nitrospinales</taxon>
        <taxon>Nitrospinaceae</taxon>
        <taxon>Candidatus Nitronauta</taxon>
    </lineage>
</organism>
<keyword evidence="1" id="KW-0812">Transmembrane</keyword>
<feature type="transmembrane region" description="Helical" evidence="1">
    <location>
        <begin position="6"/>
        <end position="25"/>
    </location>
</feature>
<gene>
    <name evidence="3" type="primary">ccsA</name>
    <name evidence="3" type="ORF">G3M70_16540</name>
</gene>
<evidence type="ECO:0000256" key="1">
    <source>
        <dbReference type="SAM" id="Phobius"/>
    </source>
</evidence>
<dbReference type="Pfam" id="PF01578">
    <property type="entry name" value="Cytochrom_C_asm"/>
    <property type="match status" value="1"/>
</dbReference>
<reference evidence="3 4" key="1">
    <citation type="submission" date="2020-02" db="EMBL/GenBank/DDBJ databases">
        <title>Genomic and physiological characterization of two novel Nitrospinaceae genera.</title>
        <authorList>
            <person name="Mueller A.J."/>
            <person name="Jung M.-Y."/>
            <person name="Strachan C.R."/>
            <person name="Herbold C.W."/>
            <person name="Kirkegaard R.H."/>
            <person name="Daims H."/>
        </authorList>
    </citation>
    <scope>NUCLEOTIDE SEQUENCE [LARGE SCALE GENOMIC DNA]</scope>
    <source>
        <strain evidence="3">EB</strain>
    </source>
</reference>
<dbReference type="AlphaFoldDB" id="A0A7T0BZI6"/>
<feature type="transmembrane region" description="Helical" evidence="1">
    <location>
        <begin position="63"/>
        <end position="84"/>
    </location>
</feature>
<proteinExistence type="predicted"/>
<feature type="transmembrane region" description="Helical" evidence="1">
    <location>
        <begin position="130"/>
        <end position="151"/>
    </location>
</feature>
<protein>
    <submittedName>
        <fullName evidence="3">Cytochrome c biogenesis protein CcsA</fullName>
    </submittedName>
</protein>
<dbReference type="EMBL" id="CP048685">
    <property type="protein sequence ID" value="QPJ63397.1"/>
    <property type="molecule type" value="Genomic_DNA"/>
</dbReference>
<dbReference type="InterPro" id="IPR002541">
    <property type="entry name" value="Cyt_c_assembly"/>
</dbReference>
<sequence>MVVFFNISLVGYLLASIVYFVQLVYRRQLISNIAMSTVIAGFISHTLVIALRSQATGHGPYTTSFEVAVFFAWVLAVIFLFANWKYQIKDLGAFVVPVIFLVFLYATFLSREVVAFPDTEYQALLTLHRTLSILGYAALAMAFAVGCMYLIQEQQVKSKKLGMMFFRMPSLETLDNLNSRVISIGFPLFTLGFITGTMWNMEMTQHSIFSLNMIKVWPFIAGWLIYGLVFFGRLFVGLRGKRAAQFSMAGFATVMLTYFLHV</sequence>
<dbReference type="GO" id="GO:0017004">
    <property type="term" value="P:cytochrome complex assembly"/>
    <property type="evidence" value="ECO:0007669"/>
    <property type="project" value="InterPro"/>
</dbReference>
<accession>A0A7T0BZI6</accession>
<evidence type="ECO:0000313" key="4">
    <source>
        <dbReference type="Proteomes" id="UP000594688"/>
    </source>
</evidence>
<dbReference type="PANTHER" id="PTHR38034">
    <property type="entry name" value="INNER MEMBRANE PROTEIN YPJD"/>
    <property type="match status" value="1"/>
</dbReference>
<feature type="transmembrane region" description="Helical" evidence="1">
    <location>
        <begin position="216"/>
        <end position="236"/>
    </location>
</feature>
<dbReference type="GO" id="GO:0020037">
    <property type="term" value="F:heme binding"/>
    <property type="evidence" value="ECO:0007669"/>
    <property type="project" value="InterPro"/>
</dbReference>
<dbReference type="KEGG" id="nli:G3M70_16540"/>
<feature type="transmembrane region" description="Helical" evidence="1">
    <location>
        <begin position="91"/>
        <end position="110"/>
    </location>
</feature>
<name>A0A7T0BZI6_9BACT</name>
<dbReference type="InterPro" id="IPR052372">
    <property type="entry name" value="YpjD/HemX"/>
</dbReference>
<feature type="domain" description="Cytochrome c assembly protein" evidence="2">
    <location>
        <begin position="65"/>
        <end position="260"/>
    </location>
</feature>
<evidence type="ECO:0000313" key="3">
    <source>
        <dbReference type="EMBL" id="QPJ63397.1"/>
    </source>
</evidence>
<feature type="transmembrane region" description="Helical" evidence="1">
    <location>
        <begin position="243"/>
        <end position="261"/>
    </location>
</feature>